<dbReference type="OrthoDB" id="268331at2"/>
<dbReference type="RefSeq" id="WP_014444631.1">
    <property type="nucleotide sequence ID" value="NC_017093.1"/>
</dbReference>
<proteinExistence type="inferred from homology"/>
<dbReference type="InterPro" id="IPR023393">
    <property type="entry name" value="START-like_dom_sf"/>
</dbReference>
<dbReference type="Gene3D" id="3.30.530.20">
    <property type="match status" value="1"/>
</dbReference>
<dbReference type="HOGENOM" id="CLU_112319_1_0_11"/>
<dbReference type="KEGG" id="ams:AMIS_45170"/>
<evidence type="ECO:0000259" key="3">
    <source>
        <dbReference type="Pfam" id="PF08327"/>
    </source>
</evidence>
<sequence length="200" mass="21527">MTPDAPGQPDARSEPDPSSEPDAPSKSEAPHSPEASTKPGAPGPSADGRQPIRQATIVRSDRAHTFAVFVRDIDKWWPTQPFSLGQERVTAVTFEQRLGGRVYETWADGTEVGWGEVITWRPPERFAMTWTVVPGVVTEVEVAFAALGPALTRVTLEHRGWEKLATAVPGGYAAGWKHILELFTAAAEAATTEATKAEGA</sequence>
<dbReference type="SUPFAM" id="SSF55961">
    <property type="entry name" value="Bet v1-like"/>
    <property type="match status" value="1"/>
</dbReference>
<comment type="similarity">
    <text evidence="1">Belongs to the AHA1 family.</text>
</comment>
<evidence type="ECO:0000256" key="1">
    <source>
        <dbReference type="ARBA" id="ARBA00006817"/>
    </source>
</evidence>
<dbReference type="eggNOG" id="COG3832">
    <property type="taxonomic scope" value="Bacteria"/>
</dbReference>
<dbReference type="STRING" id="512565.AMIS_45170"/>
<accession>I0H9Q0</accession>
<dbReference type="Proteomes" id="UP000007882">
    <property type="component" value="Chromosome"/>
</dbReference>
<dbReference type="Pfam" id="PF08327">
    <property type="entry name" value="AHSA1"/>
    <property type="match status" value="1"/>
</dbReference>
<dbReference type="InterPro" id="IPR013538">
    <property type="entry name" value="ASHA1/2-like_C"/>
</dbReference>
<protein>
    <recommendedName>
        <fullName evidence="3">Activator of Hsp90 ATPase homologue 1/2-like C-terminal domain-containing protein</fullName>
    </recommendedName>
</protein>
<organism evidence="4 5">
    <name type="scientific">Actinoplanes missouriensis (strain ATCC 14538 / DSM 43046 / CBS 188.64 / JCM 3121 / NBRC 102363 / NCIMB 12654 / NRRL B-3342 / UNCC 431)</name>
    <dbReference type="NCBI Taxonomy" id="512565"/>
    <lineage>
        <taxon>Bacteria</taxon>
        <taxon>Bacillati</taxon>
        <taxon>Actinomycetota</taxon>
        <taxon>Actinomycetes</taxon>
        <taxon>Micromonosporales</taxon>
        <taxon>Micromonosporaceae</taxon>
        <taxon>Actinoplanes</taxon>
    </lineage>
</organism>
<evidence type="ECO:0000313" key="5">
    <source>
        <dbReference type="Proteomes" id="UP000007882"/>
    </source>
</evidence>
<gene>
    <name evidence="4" type="ordered locus">AMIS_45170</name>
</gene>
<feature type="region of interest" description="Disordered" evidence="2">
    <location>
        <begin position="1"/>
        <end position="49"/>
    </location>
</feature>
<keyword evidence="5" id="KW-1185">Reference proteome</keyword>
<evidence type="ECO:0000313" key="4">
    <source>
        <dbReference type="EMBL" id="BAL89737.1"/>
    </source>
</evidence>
<feature type="domain" description="Activator of Hsp90 ATPase homologue 1/2-like C-terminal" evidence="3">
    <location>
        <begin position="76"/>
        <end position="187"/>
    </location>
</feature>
<evidence type="ECO:0000256" key="2">
    <source>
        <dbReference type="SAM" id="MobiDB-lite"/>
    </source>
</evidence>
<dbReference type="EMBL" id="AP012319">
    <property type="protein sequence ID" value="BAL89737.1"/>
    <property type="molecule type" value="Genomic_DNA"/>
</dbReference>
<reference evidence="4 5" key="1">
    <citation type="submission" date="2012-02" db="EMBL/GenBank/DDBJ databases">
        <title>Complete genome sequence of Actinoplanes missouriensis 431 (= NBRC 102363).</title>
        <authorList>
            <person name="Ohnishi Y."/>
            <person name="Ishikawa J."/>
            <person name="Sekine M."/>
            <person name="Hosoyama A."/>
            <person name="Harada T."/>
            <person name="Narita H."/>
            <person name="Hata T."/>
            <person name="Konno Y."/>
            <person name="Tutikane K."/>
            <person name="Fujita N."/>
            <person name="Horinouchi S."/>
            <person name="Hayakawa M."/>
        </authorList>
    </citation>
    <scope>NUCLEOTIDE SEQUENCE [LARGE SCALE GENOMIC DNA]</scope>
    <source>
        <strain evidence="5">ATCC 14538 / DSM 43046 / CBS 188.64 / JCM 3121 / NBRC 102363 / NCIMB 12654 / NRRL B-3342 / UNCC 431</strain>
    </source>
</reference>
<dbReference type="AlphaFoldDB" id="I0H9Q0"/>
<dbReference type="PATRIC" id="fig|512565.3.peg.4501"/>
<name>I0H9Q0_ACTM4</name>